<dbReference type="SFLD" id="SFLDG00358">
    <property type="entry name" value="Main_(cytGST)"/>
    <property type="match status" value="1"/>
</dbReference>
<dbReference type="PROSITE" id="PS50405">
    <property type="entry name" value="GST_CTER"/>
    <property type="match status" value="1"/>
</dbReference>
<dbReference type="Pfam" id="PF02798">
    <property type="entry name" value="GST_N"/>
    <property type="match status" value="1"/>
</dbReference>
<dbReference type="CDD" id="cd03057">
    <property type="entry name" value="GST_N_Beta"/>
    <property type="match status" value="1"/>
</dbReference>
<dbReference type="Proteomes" id="UP000463975">
    <property type="component" value="Chromosome"/>
</dbReference>
<dbReference type="PANTHER" id="PTHR44051">
    <property type="entry name" value="GLUTATHIONE S-TRANSFERASE-RELATED"/>
    <property type="match status" value="1"/>
</dbReference>
<dbReference type="Gene3D" id="1.20.1050.10">
    <property type="match status" value="1"/>
</dbReference>
<evidence type="ECO:0000313" key="3">
    <source>
        <dbReference type="EMBL" id="QHI95982.1"/>
    </source>
</evidence>
<keyword evidence="4" id="KW-1185">Reference proteome</keyword>
<dbReference type="InterPro" id="IPR036249">
    <property type="entry name" value="Thioredoxin-like_sf"/>
</dbReference>
<name>A0A6P1NJX7_9PROT</name>
<dbReference type="InterPro" id="IPR040079">
    <property type="entry name" value="Glutathione_S-Trfase"/>
</dbReference>
<dbReference type="InterPro" id="IPR010987">
    <property type="entry name" value="Glutathione-S-Trfase_C-like"/>
</dbReference>
<sequence>MYKLYSAYGTMGLSAHIVLEALDVPYEIHFLDLEANEQKSSNYLKINPNGRVPALILQDGKIIYESSAILVTLADAHPEAGLAPPPEEAQRPEFLQWMFFLTNSLQATMMHALYPDRLVGDVSEDVLDAVRSGALQRVESYLKIIEAHLAKNGPYFLGNKTSVADIHLALTCRALCKTSVSPRNYPHIATFLNKIDALPYVRRACEQENIEGTLA</sequence>
<evidence type="ECO:0000259" key="1">
    <source>
        <dbReference type="PROSITE" id="PS50404"/>
    </source>
</evidence>
<organism evidence="3 4">
    <name type="scientific">Aristophania vespae</name>
    <dbReference type="NCBI Taxonomy" id="2697033"/>
    <lineage>
        <taxon>Bacteria</taxon>
        <taxon>Pseudomonadati</taxon>
        <taxon>Pseudomonadota</taxon>
        <taxon>Alphaproteobacteria</taxon>
        <taxon>Acetobacterales</taxon>
        <taxon>Acetobacteraceae</taxon>
        <taxon>Aristophania</taxon>
    </lineage>
</organism>
<dbReference type="SUPFAM" id="SSF52833">
    <property type="entry name" value="Thioredoxin-like"/>
    <property type="match status" value="1"/>
</dbReference>
<evidence type="ECO:0000313" key="4">
    <source>
        <dbReference type="Proteomes" id="UP000463975"/>
    </source>
</evidence>
<reference evidence="3 4" key="1">
    <citation type="submission" date="2020-01" db="EMBL/GenBank/DDBJ databases">
        <title>Genome sequencing of strain KACC 21507.</title>
        <authorList>
            <person name="Heo J."/>
            <person name="Kim S.-J."/>
            <person name="Kim J.-S."/>
            <person name="Hong S.-B."/>
            <person name="Kwon S.-W."/>
        </authorList>
    </citation>
    <scope>NUCLEOTIDE SEQUENCE [LARGE SCALE GENOMIC DNA]</scope>
    <source>
        <strain evidence="3 4">KACC 21507</strain>
    </source>
</reference>
<dbReference type="InterPro" id="IPR004045">
    <property type="entry name" value="Glutathione_S-Trfase_N"/>
</dbReference>
<keyword evidence="3" id="KW-0808">Transferase</keyword>
<dbReference type="PROSITE" id="PS50404">
    <property type="entry name" value="GST_NTER"/>
    <property type="match status" value="1"/>
</dbReference>
<dbReference type="InterPro" id="IPR004046">
    <property type="entry name" value="GST_C"/>
</dbReference>
<accession>A0A6P1NJX7</accession>
<feature type="domain" description="GST N-terminal" evidence="1">
    <location>
        <begin position="1"/>
        <end position="81"/>
    </location>
</feature>
<proteinExistence type="predicted"/>
<gene>
    <name evidence="3" type="ORF">GT348_06800</name>
</gene>
<dbReference type="Pfam" id="PF14497">
    <property type="entry name" value="GST_C_3"/>
    <property type="match status" value="1"/>
</dbReference>
<protein>
    <submittedName>
        <fullName evidence="3">Glutathione S-transferase</fullName>
    </submittedName>
</protein>
<dbReference type="Gene3D" id="3.40.30.10">
    <property type="entry name" value="Glutaredoxin"/>
    <property type="match status" value="1"/>
</dbReference>
<dbReference type="EMBL" id="CP047652">
    <property type="protein sequence ID" value="QHI95982.1"/>
    <property type="molecule type" value="Genomic_DNA"/>
</dbReference>
<dbReference type="RefSeq" id="WP_160619055.1">
    <property type="nucleotide sequence ID" value="NZ_CP047652.1"/>
</dbReference>
<dbReference type="InterPro" id="IPR036282">
    <property type="entry name" value="Glutathione-S-Trfase_C_sf"/>
</dbReference>
<feature type="domain" description="GST C-terminal" evidence="2">
    <location>
        <begin position="87"/>
        <end position="214"/>
    </location>
</feature>
<evidence type="ECO:0000259" key="2">
    <source>
        <dbReference type="PROSITE" id="PS50405"/>
    </source>
</evidence>
<dbReference type="AlphaFoldDB" id="A0A6P1NJX7"/>
<dbReference type="KEGG" id="bomb:GT348_06800"/>
<dbReference type="GO" id="GO:0016740">
    <property type="term" value="F:transferase activity"/>
    <property type="evidence" value="ECO:0007669"/>
    <property type="project" value="UniProtKB-KW"/>
</dbReference>
<dbReference type="SUPFAM" id="SSF47616">
    <property type="entry name" value="GST C-terminal domain-like"/>
    <property type="match status" value="1"/>
</dbReference>
<dbReference type="CDD" id="cd03188">
    <property type="entry name" value="GST_C_Beta"/>
    <property type="match status" value="1"/>
</dbReference>
<dbReference type="SFLD" id="SFLDG01150">
    <property type="entry name" value="Main.1:_Beta-like"/>
    <property type="match status" value="1"/>
</dbReference>
<dbReference type="SFLD" id="SFLDS00019">
    <property type="entry name" value="Glutathione_Transferase_(cytos"/>
    <property type="match status" value="1"/>
</dbReference>
<dbReference type="PANTHER" id="PTHR44051:SF8">
    <property type="entry name" value="GLUTATHIONE S-TRANSFERASE GSTA"/>
    <property type="match status" value="1"/>
</dbReference>